<dbReference type="EMBL" id="JBEZAE010000040">
    <property type="protein sequence ID" value="MEU7075541.1"/>
    <property type="molecule type" value="Genomic_DNA"/>
</dbReference>
<dbReference type="PANTHER" id="PTHR35585">
    <property type="entry name" value="HHE DOMAIN PROTEIN (AFU_ORTHOLOGUE AFUA_4G00730)"/>
    <property type="match status" value="1"/>
</dbReference>
<protein>
    <submittedName>
        <fullName evidence="2">Hemerythrin domain-containing protein</fullName>
    </submittedName>
</protein>
<reference evidence="2 3" key="1">
    <citation type="submission" date="2024-06" db="EMBL/GenBank/DDBJ databases">
        <title>The Natural Products Discovery Center: Release of the First 8490 Sequenced Strains for Exploring Actinobacteria Biosynthetic Diversity.</title>
        <authorList>
            <person name="Kalkreuter E."/>
            <person name="Kautsar S.A."/>
            <person name="Yang D."/>
            <person name="Bader C.D."/>
            <person name="Teijaro C.N."/>
            <person name="Fluegel L."/>
            <person name="Davis C.M."/>
            <person name="Simpson J.R."/>
            <person name="Lauterbach L."/>
            <person name="Steele A.D."/>
            <person name="Gui C."/>
            <person name="Meng S."/>
            <person name="Li G."/>
            <person name="Viehrig K."/>
            <person name="Ye F."/>
            <person name="Su P."/>
            <person name="Kiefer A.F."/>
            <person name="Nichols A."/>
            <person name="Cepeda A.J."/>
            <person name="Yan W."/>
            <person name="Fan B."/>
            <person name="Jiang Y."/>
            <person name="Adhikari A."/>
            <person name="Zheng C.-J."/>
            <person name="Schuster L."/>
            <person name="Cowan T.M."/>
            <person name="Smanski M.J."/>
            <person name="Chevrette M.G."/>
            <person name="De Carvalho L.P.S."/>
            <person name="Shen B."/>
        </authorList>
    </citation>
    <scope>NUCLEOTIDE SEQUENCE [LARGE SCALE GENOMIC DNA]</scope>
    <source>
        <strain evidence="2 3">NPDC045974</strain>
    </source>
</reference>
<feature type="domain" description="Hemerythrin-like" evidence="1">
    <location>
        <begin position="15"/>
        <end position="129"/>
    </location>
</feature>
<proteinExistence type="predicted"/>
<organism evidence="2 3">
    <name type="scientific">Streptomyces narbonensis</name>
    <dbReference type="NCBI Taxonomy" id="67333"/>
    <lineage>
        <taxon>Bacteria</taxon>
        <taxon>Bacillati</taxon>
        <taxon>Actinomycetota</taxon>
        <taxon>Actinomycetes</taxon>
        <taxon>Kitasatosporales</taxon>
        <taxon>Streptomycetaceae</taxon>
        <taxon>Streptomyces</taxon>
    </lineage>
</organism>
<dbReference type="Gene3D" id="1.20.120.520">
    <property type="entry name" value="nmb1532 protein domain like"/>
    <property type="match status" value="1"/>
</dbReference>
<dbReference type="PANTHER" id="PTHR35585:SF1">
    <property type="entry name" value="HHE DOMAIN PROTEIN (AFU_ORTHOLOGUE AFUA_4G00730)"/>
    <property type="match status" value="1"/>
</dbReference>
<accession>A0ABV3CL79</accession>
<evidence type="ECO:0000313" key="2">
    <source>
        <dbReference type="EMBL" id="MEU7075541.1"/>
    </source>
</evidence>
<dbReference type="InterPro" id="IPR012312">
    <property type="entry name" value="Hemerythrin-like"/>
</dbReference>
<name>A0ABV3CL79_9ACTN</name>
<sequence length="171" mass="19192">MTATAKTDRTQDRDVVEVIIEDHRTMEGLFRRMRSNAEDRAAALQEFSALLVAHSEAEEAEVYGALKRFRRVDSEDVDHGAEEHADGNKALLALLEVDDVGSEEWDSRLEKLVEAVSHHLDEEERTILNEARESVPESRRAELGAAFQEERARQLASDCGSVKNVRALVHG</sequence>
<evidence type="ECO:0000259" key="1">
    <source>
        <dbReference type="Pfam" id="PF01814"/>
    </source>
</evidence>
<dbReference type="Proteomes" id="UP001551329">
    <property type="component" value="Unassembled WGS sequence"/>
</dbReference>
<evidence type="ECO:0000313" key="3">
    <source>
        <dbReference type="Proteomes" id="UP001551329"/>
    </source>
</evidence>
<gene>
    <name evidence="2" type="ORF">AB0A88_36285</name>
</gene>
<dbReference type="RefSeq" id="WP_358478089.1">
    <property type="nucleotide sequence ID" value="NZ_JBEZAE010000040.1"/>
</dbReference>
<comment type="caution">
    <text evidence="2">The sequence shown here is derived from an EMBL/GenBank/DDBJ whole genome shotgun (WGS) entry which is preliminary data.</text>
</comment>
<keyword evidence="3" id="KW-1185">Reference proteome</keyword>
<dbReference type="Pfam" id="PF01814">
    <property type="entry name" value="Hemerythrin"/>
    <property type="match status" value="1"/>
</dbReference>